<keyword evidence="5" id="KW-0812">Transmembrane</keyword>
<feature type="domain" description="HAMP" evidence="7">
    <location>
        <begin position="496"/>
        <end position="549"/>
    </location>
</feature>
<gene>
    <name evidence="8" type="ORF">NBRC116598_34670</name>
</gene>
<dbReference type="InterPro" id="IPR051310">
    <property type="entry name" value="MCP_chemotaxis"/>
</dbReference>
<dbReference type="PANTHER" id="PTHR43531">
    <property type="entry name" value="PROTEIN ICFG"/>
    <property type="match status" value="1"/>
</dbReference>
<evidence type="ECO:0000256" key="3">
    <source>
        <dbReference type="PROSITE-ProRule" id="PRU00284"/>
    </source>
</evidence>
<dbReference type="SUPFAM" id="SSF58104">
    <property type="entry name" value="Methyl-accepting chemotaxis protein (MCP) signaling domain"/>
    <property type="match status" value="1"/>
</dbReference>
<comment type="caution">
    <text evidence="8">The sequence shown here is derived from an EMBL/GenBank/DDBJ whole genome shotgun (WGS) entry which is preliminary data.</text>
</comment>
<protein>
    <recommendedName>
        <fullName evidence="10">Methyl-accepting chemotaxis protein</fullName>
    </recommendedName>
</protein>
<dbReference type="PANTHER" id="PTHR43531:SF11">
    <property type="entry name" value="METHYL-ACCEPTING CHEMOTAXIS PROTEIN 3"/>
    <property type="match status" value="1"/>
</dbReference>
<feature type="transmembrane region" description="Helical" evidence="5">
    <location>
        <begin position="478"/>
        <end position="498"/>
    </location>
</feature>
<dbReference type="PROSITE" id="PS50111">
    <property type="entry name" value="CHEMOTAXIS_TRANSDUC_2"/>
    <property type="match status" value="1"/>
</dbReference>
<dbReference type="Gene3D" id="1.10.287.950">
    <property type="entry name" value="Methyl-accepting chemotaxis protein"/>
    <property type="match status" value="1"/>
</dbReference>
<dbReference type="Gene3D" id="6.10.340.10">
    <property type="match status" value="1"/>
</dbReference>
<keyword evidence="3" id="KW-0807">Transducer</keyword>
<comment type="similarity">
    <text evidence="2">Belongs to the methyl-accepting chemotaxis (MCP) protein family.</text>
</comment>
<feature type="region of interest" description="Disordered" evidence="4">
    <location>
        <begin position="620"/>
        <end position="642"/>
    </location>
</feature>
<dbReference type="Pfam" id="PF00015">
    <property type="entry name" value="MCPsignal"/>
    <property type="match status" value="1"/>
</dbReference>
<evidence type="ECO:0000259" key="7">
    <source>
        <dbReference type="PROSITE" id="PS50885"/>
    </source>
</evidence>
<organism evidence="8 9">
    <name type="scientific">Pseudophaeobacter arcticus</name>
    <dbReference type="NCBI Taxonomy" id="385492"/>
    <lineage>
        <taxon>Bacteria</taxon>
        <taxon>Pseudomonadati</taxon>
        <taxon>Pseudomonadota</taxon>
        <taxon>Alphaproteobacteria</taxon>
        <taxon>Rhodobacterales</taxon>
        <taxon>Paracoccaceae</taxon>
        <taxon>Pseudophaeobacter</taxon>
    </lineage>
</organism>
<feature type="transmembrane region" description="Helical" evidence="5">
    <location>
        <begin position="27"/>
        <end position="49"/>
    </location>
</feature>
<dbReference type="PROSITE" id="PS50885">
    <property type="entry name" value="HAMP"/>
    <property type="match status" value="2"/>
</dbReference>
<keyword evidence="5" id="KW-1133">Transmembrane helix</keyword>
<feature type="domain" description="HAMP" evidence="7">
    <location>
        <begin position="563"/>
        <end position="615"/>
    </location>
</feature>
<accession>A0ABQ0AQ67</accession>
<evidence type="ECO:0000259" key="6">
    <source>
        <dbReference type="PROSITE" id="PS50111"/>
    </source>
</evidence>
<dbReference type="RefSeq" id="WP_353401848.1">
    <property type="nucleotide sequence ID" value="NZ_BAABWU010000017.1"/>
</dbReference>
<dbReference type="Pfam" id="PF00672">
    <property type="entry name" value="HAMP"/>
    <property type="match status" value="1"/>
</dbReference>
<sequence>MTVTGAEKKPATTKRRRLPFSSIGAKITLILLALGAATAVGGVLVSMVFGEVGSQMQQLSGDKLPHLEMSRKLGESASKSKNAMTRVLLSTNEAELAVAEQAVLQAAEALSASIAALPGDEQEGFKVEAAEAAETLKSLVDARRSAFQNQERIETQTAELQGYSEALQSELLVVADAAYQNLMAGGNATITQVDGVLSDLVEKQFGGLQTLLEARGDINLLSGAALALGHVRDVKTRKTLEAMATEALTHLEPVLDRLEEIGLDAFGAKRVREGVEVFRTTLNASRKEQKESRKIVMKARQSSSAPLSRALDKMVFTLSIAATQASDNNKQAIQDLLDNQVGVLQELLRVTGAISSFQLAALDVVAASDIATAEATIAPIQQASEVLNTFMDFNDGSLAAELEGMIALADPTQGLAAFKVGSLKANEAAAAASDHTAEVVLSIANHAAELGAVSQVEIAEMASGITTRMGRAQQRMQMLMLGFAGVLVLALVLTRVLITRPLARISKTTEQLAEGDLSPVRGFERASAEIYQIACALSVFRDGLVEKAENEKSAKAERDKRRADQTAAVTAIGEGLAQLSRGDLTIRIHDDMSPGYAKLRDDFNAALEGLEVSVSSLSRSGKSIAGGTSEISAASRDLSERSERTAQTLASTAAAVNQLSVSISQTATASGEASASVEVARQNADESLDVVQQTVAAMDNIKTSSDKIAKIIGMIENIAKQTNLLALNAGVEAARAGEVGKGFAVVASEVRTLAHRSKEAATEISILVAESGENVELGADLVTRTGEVIGEISTSVTSAATLMQDISRASSEQSGNLKEINASMGNLDDATAKNAALFEEVTSSSVGLSQEAQAMDSALGGFRTGGGVAPQELGQISGQTSGQDSWDLSAEDQRQAS</sequence>
<evidence type="ECO:0000256" key="4">
    <source>
        <dbReference type="SAM" id="MobiDB-lite"/>
    </source>
</evidence>
<dbReference type="InterPro" id="IPR003660">
    <property type="entry name" value="HAMP_dom"/>
</dbReference>
<evidence type="ECO:0000256" key="2">
    <source>
        <dbReference type="ARBA" id="ARBA00029447"/>
    </source>
</evidence>
<reference evidence="8 9" key="1">
    <citation type="submission" date="2024-04" db="EMBL/GenBank/DDBJ databases">
        <title>Draft genome sequence of Pseudophaeobacter arcticus NBRC 116598.</title>
        <authorList>
            <person name="Miyakawa T."/>
            <person name="Kusuya Y."/>
            <person name="Miura T."/>
        </authorList>
    </citation>
    <scope>NUCLEOTIDE SEQUENCE [LARGE SCALE GENOMIC DNA]</scope>
    <source>
        <strain evidence="8 9">SU-CL00105</strain>
    </source>
</reference>
<dbReference type="SUPFAM" id="SSF158472">
    <property type="entry name" value="HAMP domain-like"/>
    <property type="match status" value="1"/>
</dbReference>
<dbReference type="EMBL" id="BAABWU010000017">
    <property type="protein sequence ID" value="GAA6198022.1"/>
    <property type="molecule type" value="Genomic_DNA"/>
</dbReference>
<keyword evidence="5" id="KW-0472">Membrane</keyword>
<proteinExistence type="inferred from homology"/>
<feature type="compositionally biased region" description="Polar residues" evidence="4">
    <location>
        <begin position="874"/>
        <end position="886"/>
    </location>
</feature>
<name>A0ABQ0AQ67_9RHOB</name>
<feature type="domain" description="Methyl-accepting transducer" evidence="6">
    <location>
        <begin position="620"/>
        <end position="849"/>
    </location>
</feature>
<keyword evidence="1" id="KW-0145">Chemotaxis</keyword>
<evidence type="ECO:0008006" key="10">
    <source>
        <dbReference type="Google" id="ProtNLM"/>
    </source>
</evidence>
<keyword evidence="9" id="KW-1185">Reference proteome</keyword>
<evidence type="ECO:0000313" key="8">
    <source>
        <dbReference type="EMBL" id="GAA6198022.1"/>
    </source>
</evidence>
<dbReference type="Proteomes" id="UP001441944">
    <property type="component" value="Unassembled WGS sequence"/>
</dbReference>
<evidence type="ECO:0000256" key="1">
    <source>
        <dbReference type="ARBA" id="ARBA00022500"/>
    </source>
</evidence>
<dbReference type="SMART" id="SM00304">
    <property type="entry name" value="HAMP"/>
    <property type="match status" value="2"/>
</dbReference>
<dbReference type="SMART" id="SM00283">
    <property type="entry name" value="MA"/>
    <property type="match status" value="1"/>
</dbReference>
<feature type="region of interest" description="Disordered" evidence="4">
    <location>
        <begin position="861"/>
        <end position="897"/>
    </location>
</feature>
<evidence type="ECO:0000313" key="9">
    <source>
        <dbReference type="Proteomes" id="UP001441944"/>
    </source>
</evidence>
<dbReference type="InterPro" id="IPR004089">
    <property type="entry name" value="MCPsignal_dom"/>
</dbReference>
<evidence type="ECO:0000256" key="5">
    <source>
        <dbReference type="SAM" id="Phobius"/>
    </source>
</evidence>